<accession>A0A6T8G4X5</accession>
<organism evidence="2">
    <name type="scientific">Proboscia inermis</name>
    <dbReference type="NCBI Taxonomy" id="420281"/>
    <lineage>
        <taxon>Eukaryota</taxon>
        <taxon>Sar</taxon>
        <taxon>Stramenopiles</taxon>
        <taxon>Ochrophyta</taxon>
        <taxon>Bacillariophyta</taxon>
        <taxon>Coscinodiscophyceae</taxon>
        <taxon>Rhizosoleniophycidae</taxon>
        <taxon>Rhizosoleniales</taxon>
        <taxon>Rhizosoleniaceae</taxon>
        <taxon>Proboscia</taxon>
    </lineage>
</organism>
<dbReference type="EMBL" id="HBEL01005492">
    <property type="protein sequence ID" value="CAD8406511.1"/>
    <property type="molecule type" value="Transcribed_RNA"/>
</dbReference>
<evidence type="ECO:0000313" key="1">
    <source>
        <dbReference type="EMBL" id="CAD8406511.1"/>
    </source>
</evidence>
<proteinExistence type="predicted"/>
<sequence length="178" mass="18962">MIPSLLLGINTLLPYHSSSPTADCVEILGLGLECLLPLLDVPRGVVEDSGVVIGALCALISLLYGSWPVLSRHVETIVSGLILLIGRSDVALEETQMLVDGRKDQDGRVRAAMVLELALHAASIALVLGKPTSSTRSAPAASTGANVLDIVEEKCLPQLVHRCHEIRERSNTLIQSRS</sequence>
<dbReference type="AlphaFoldDB" id="A0A6T8G4X5"/>
<evidence type="ECO:0000313" key="2">
    <source>
        <dbReference type="EMBL" id="CAD8406519.1"/>
    </source>
</evidence>
<name>A0A6T8G4X5_9STRA</name>
<dbReference type="EMBL" id="HBEL01005503">
    <property type="protein sequence ID" value="CAD8406519.1"/>
    <property type="molecule type" value="Transcribed_RNA"/>
</dbReference>
<reference evidence="2" key="1">
    <citation type="submission" date="2021-01" db="EMBL/GenBank/DDBJ databases">
        <authorList>
            <person name="Corre E."/>
            <person name="Pelletier E."/>
            <person name="Niang G."/>
            <person name="Scheremetjew M."/>
            <person name="Finn R."/>
            <person name="Kale V."/>
            <person name="Holt S."/>
            <person name="Cochrane G."/>
            <person name="Meng A."/>
            <person name="Brown T."/>
            <person name="Cohen L."/>
        </authorList>
    </citation>
    <scope>NUCLEOTIDE SEQUENCE</scope>
    <source>
        <strain evidence="2">CCAP1064/1</strain>
    </source>
</reference>
<gene>
    <name evidence="1" type="ORF">PINE0816_LOCUS2628</name>
    <name evidence="2" type="ORF">PINE0816_LOCUS2636</name>
</gene>
<protein>
    <submittedName>
        <fullName evidence="2">Uncharacterized protein</fullName>
    </submittedName>
</protein>